<dbReference type="RefSeq" id="WP_161819656.1">
    <property type="nucleotide sequence ID" value="NZ_JAACJS010000015.1"/>
</dbReference>
<dbReference type="EMBL" id="JAACJS010000015">
    <property type="protein sequence ID" value="NCI51372.1"/>
    <property type="molecule type" value="Genomic_DNA"/>
</dbReference>
<feature type="transmembrane region" description="Helical" evidence="1">
    <location>
        <begin position="220"/>
        <end position="237"/>
    </location>
</feature>
<name>A0ABX0A0A5_9BACT</name>
<feature type="transmembrane region" description="Helical" evidence="1">
    <location>
        <begin position="289"/>
        <end position="308"/>
    </location>
</feature>
<feature type="transmembrane region" description="Helical" evidence="1">
    <location>
        <begin position="314"/>
        <end position="335"/>
    </location>
</feature>
<accession>A0ABX0A0A5</accession>
<reference evidence="2 3" key="1">
    <citation type="submission" date="2020-01" db="EMBL/GenBank/DDBJ databases">
        <title>Genome analysis.</title>
        <authorList>
            <person name="Wu S."/>
            <person name="Wang G."/>
        </authorList>
    </citation>
    <scope>NUCLEOTIDE SEQUENCE [LARGE SCALE GENOMIC DNA]</scope>
    <source>
        <strain evidence="2 3">SYL130</strain>
    </source>
</reference>
<dbReference type="InterPro" id="IPR001646">
    <property type="entry name" value="5peptide_repeat"/>
</dbReference>
<proteinExistence type="predicted"/>
<dbReference type="Gene3D" id="2.160.20.80">
    <property type="entry name" value="E3 ubiquitin-protein ligase SopA"/>
    <property type="match status" value="1"/>
</dbReference>
<dbReference type="Proteomes" id="UP000753802">
    <property type="component" value="Unassembled WGS sequence"/>
</dbReference>
<comment type="caution">
    <text evidence="2">The sequence shown here is derived from an EMBL/GenBank/DDBJ whole genome shotgun (WGS) entry which is preliminary data.</text>
</comment>
<keyword evidence="1" id="KW-1133">Transmembrane helix</keyword>
<keyword evidence="1" id="KW-0812">Transmembrane</keyword>
<evidence type="ECO:0000313" key="2">
    <source>
        <dbReference type="EMBL" id="NCI51372.1"/>
    </source>
</evidence>
<gene>
    <name evidence="2" type="ORF">GWC95_15695</name>
</gene>
<organism evidence="2 3">
    <name type="scientific">Sediminibacterium roseum</name>
    <dbReference type="NCBI Taxonomy" id="1978412"/>
    <lineage>
        <taxon>Bacteria</taxon>
        <taxon>Pseudomonadati</taxon>
        <taxon>Bacteroidota</taxon>
        <taxon>Chitinophagia</taxon>
        <taxon>Chitinophagales</taxon>
        <taxon>Chitinophagaceae</taxon>
        <taxon>Sediminibacterium</taxon>
    </lineage>
</organism>
<protein>
    <submittedName>
        <fullName evidence="2">Pentapeptide repeat-containing protein</fullName>
    </submittedName>
</protein>
<dbReference type="SUPFAM" id="SSF141571">
    <property type="entry name" value="Pentapeptide repeat-like"/>
    <property type="match status" value="1"/>
</dbReference>
<feature type="transmembrane region" description="Helical" evidence="1">
    <location>
        <begin position="249"/>
        <end position="269"/>
    </location>
</feature>
<evidence type="ECO:0000313" key="3">
    <source>
        <dbReference type="Proteomes" id="UP000753802"/>
    </source>
</evidence>
<keyword evidence="1" id="KW-0472">Membrane</keyword>
<evidence type="ECO:0000256" key="1">
    <source>
        <dbReference type="SAM" id="Phobius"/>
    </source>
</evidence>
<dbReference type="Pfam" id="PF00805">
    <property type="entry name" value="Pentapeptide"/>
    <property type="match status" value="1"/>
</dbReference>
<sequence>MSVATHDIDPKRATFNTPYPPDSSRLIFNSITEYRTFVASYSQIVDCQIQFKYKEANNPPCTFNRCQFYIKGAENIIAKQTFKDCTFFQCFLGSVEFKNVRFERCFFRGCDFTNSRFEYCVFDQCEFEICSAYHPDFINTEISSKFIKSLIFFSHHYLTAGKSLKQDFVYAKLGVAKKIYNSNNSIDHHAFSDESLHELKRLELKDVARQQRLNWEKRKYGTFFFNLIYTVFKFVNITFTNGGTSLLKILSWTLALIVGLNFYFAASGIQDINYPFPAGHTWFINYLKWLPRTTSIFLGYGYSSFIAFSWWQAFIINCCVLWGLLSYAMLISVLIRKVYK</sequence>
<keyword evidence="3" id="KW-1185">Reference proteome</keyword>